<dbReference type="GO" id="GO:0003677">
    <property type="term" value="F:DNA binding"/>
    <property type="evidence" value="ECO:0007669"/>
    <property type="project" value="InterPro"/>
</dbReference>
<accession>A0AAV1JS51</accession>
<dbReference type="InterPro" id="IPR038051">
    <property type="entry name" value="XRCC4-like_N_sf"/>
</dbReference>
<dbReference type="Gene3D" id="2.170.210.10">
    <property type="entry name" value="DNA double-strand break repair and VJ recombination XRCC4, N-terminal"/>
    <property type="match status" value="1"/>
</dbReference>
<dbReference type="InterPro" id="IPR010585">
    <property type="entry name" value="DNA_repair_prot_XRCC4"/>
</dbReference>
<proteinExistence type="predicted"/>
<feature type="domain" description="XRCC4 coiled-coil" evidence="7">
    <location>
        <begin position="127"/>
        <end position="194"/>
    </location>
</feature>
<dbReference type="GO" id="GO:0005958">
    <property type="term" value="C:DNA-dependent protein kinase-DNA ligase 4 complex"/>
    <property type="evidence" value="ECO:0007669"/>
    <property type="project" value="TreeGrafter"/>
</dbReference>
<dbReference type="Pfam" id="PF21924">
    <property type="entry name" value="XRCC4_CC"/>
    <property type="match status" value="1"/>
</dbReference>
<evidence type="ECO:0008006" key="10">
    <source>
        <dbReference type="Google" id="ProtNLM"/>
    </source>
</evidence>
<evidence type="ECO:0000256" key="2">
    <source>
        <dbReference type="ARBA" id="ARBA00022763"/>
    </source>
</evidence>
<name>A0AAV1JS51_9NEOP</name>
<comment type="caution">
    <text evidence="8">The sequence shown here is derived from an EMBL/GenBank/DDBJ whole genome shotgun (WGS) entry which is preliminary data.</text>
</comment>
<comment type="subcellular location">
    <subcellularLocation>
        <location evidence="1">Nucleus</location>
    </subcellularLocation>
</comment>
<dbReference type="GO" id="GO:0010165">
    <property type="term" value="P:response to X-ray"/>
    <property type="evidence" value="ECO:0007669"/>
    <property type="project" value="TreeGrafter"/>
</dbReference>
<gene>
    <name evidence="8" type="ORF">LNINA_LOCUS11400</name>
</gene>
<dbReference type="Proteomes" id="UP001497472">
    <property type="component" value="Unassembled WGS sequence"/>
</dbReference>
<dbReference type="GO" id="GO:0006303">
    <property type="term" value="P:double-strand break repair via nonhomologous end joining"/>
    <property type="evidence" value="ECO:0007669"/>
    <property type="project" value="TreeGrafter"/>
</dbReference>
<evidence type="ECO:0000313" key="9">
    <source>
        <dbReference type="Proteomes" id="UP001497472"/>
    </source>
</evidence>
<reference evidence="8 9" key="1">
    <citation type="submission" date="2023-11" db="EMBL/GenBank/DDBJ databases">
        <authorList>
            <person name="Okamura Y."/>
        </authorList>
    </citation>
    <scope>NUCLEOTIDE SEQUENCE [LARGE SCALE GENOMIC DNA]</scope>
</reference>
<evidence type="ECO:0000256" key="1">
    <source>
        <dbReference type="ARBA" id="ARBA00004123"/>
    </source>
</evidence>
<dbReference type="SUPFAM" id="SSF58022">
    <property type="entry name" value="XRCC4, C-terminal oligomerization domain"/>
    <property type="match status" value="1"/>
</dbReference>
<dbReference type="GO" id="GO:0032807">
    <property type="term" value="C:DNA ligase IV complex"/>
    <property type="evidence" value="ECO:0007669"/>
    <property type="project" value="TreeGrafter"/>
</dbReference>
<feature type="coiled-coil region" evidence="5">
    <location>
        <begin position="143"/>
        <end position="170"/>
    </location>
</feature>
<evidence type="ECO:0000259" key="7">
    <source>
        <dbReference type="Pfam" id="PF21924"/>
    </source>
</evidence>
<evidence type="ECO:0000256" key="3">
    <source>
        <dbReference type="ARBA" id="ARBA00023204"/>
    </source>
</evidence>
<feature type="domain" description="XRCC4 N-terminal" evidence="6">
    <location>
        <begin position="19"/>
        <end position="113"/>
    </location>
</feature>
<evidence type="ECO:0000256" key="4">
    <source>
        <dbReference type="ARBA" id="ARBA00023242"/>
    </source>
</evidence>
<dbReference type="Gene3D" id="1.20.5.370">
    <property type="match status" value="1"/>
</dbReference>
<keyword evidence="4" id="KW-0539">Nucleus</keyword>
<keyword evidence="2" id="KW-0227">DNA damage</keyword>
<evidence type="ECO:0000259" key="6">
    <source>
        <dbReference type="Pfam" id="PF06632"/>
    </source>
</evidence>
<sequence length="206" mass="24063">MDCSDEVFISKLEIKEEPLYIKILWINNSVDLFHIQLLDDKFSWSGKYSLEAAKKYADIVDENETAYQTNVKRCLQNCSTEYVFDFATSSLDPASFCWKKKFEGSTAVLVHGKVLLYKDGVIEPKNTLIDTLIDKNYKLTQKILRCKEENEKLSIELEKCKKELETFAEMKISLESSLYSKFLQLLNTKKRRIQLLEDLLQENEKC</sequence>
<evidence type="ECO:0000313" key="8">
    <source>
        <dbReference type="EMBL" id="CAK1552351.1"/>
    </source>
</evidence>
<dbReference type="PANTHER" id="PTHR28559">
    <property type="entry name" value="DNA REPAIR PROTEIN XRCC4"/>
    <property type="match status" value="1"/>
</dbReference>
<keyword evidence="5" id="KW-0175">Coiled coil</keyword>
<dbReference type="InterPro" id="IPR014751">
    <property type="entry name" value="XRCC4-like_C"/>
</dbReference>
<dbReference type="InterPro" id="IPR053962">
    <property type="entry name" value="XRCC4_CC"/>
</dbReference>
<dbReference type="EMBL" id="CAVLEF010000140">
    <property type="protein sequence ID" value="CAK1552351.1"/>
    <property type="molecule type" value="Genomic_DNA"/>
</dbReference>
<keyword evidence="9" id="KW-1185">Reference proteome</keyword>
<evidence type="ECO:0000256" key="5">
    <source>
        <dbReference type="SAM" id="Coils"/>
    </source>
</evidence>
<dbReference type="InterPro" id="IPR053961">
    <property type="entry name" value="XRCC4_N"/>
</dbReference>
<dbReference type="AlphaFoldDB" id="A0AAV1JS51"/>
<protein>
    <recommendedName>
        <fullName evidence="10">DNA repair protein XRCC4</fullName>
    </recommendedName>
</protein>
<dbReference type="PANTHER" id="PTHR28559:SF1">
    <property type="entry name" value="DNA REPAIR PROTEIN XRCC4"/>
    <property type="match status" value="1"/>
</dbReference>
<organism evidence="8 9">
    <name type="scientific">Leptosia nina</name>
    <dbReference type="NCBI Taxonomy" id="320188"/>
    <lineage>
        <taxon>Eukaryota</taxon>
        <taxon>Metazoa</taxon>
        <taxon>Ecdysozoa</taxon>
        <taxon>Arthropoda</taxon>
        <taxon>Hexapoda</taxon>
        <taxon>Insecta</taxon>
        <taxon>Pterygota</taxon>
        <taxon>Neoptera</taxon>
        <taxon>Endopterygota</taxon>
        <taxon>Lepidoptera</taxon>
        <taxon>Glossata</taxon>
        <taxon>Ditrysia</taxon>
        <taxon>Papilionoidea</taxon>
        <taxon>Pieridae</taxon>
        <taxon>Pierinae</taxon>
        <taxon>Leptosia</taxon>
    </lineage>
</organism>
<dbReference type="GO" id="GO:0006310">
    <property type="term" value="P:DNA recombination"/>
    <property type="evidence" value="ECO:0007669"/>
    <property type="project" value="InterPro"/>
</dbReference>
<dbReference type="Pfam" id="PF06632">
    <property type="entry name" value="XRCC4"/>
    <property type="match status" value="1"/>
</dbReference>
<keyword evidence="3" id="KW-0234">DNA repair</keyword>